<protein>
    <submittedName>
        <fullName evidence="1">YheC/YheD family protein</fullName>
    </submittedName>
</protein>
<accession>A0A5D4RWN3</accession>
<dbReference type="InterPro" id="IPR026838">
    <property type="entry name" value="YheC/D"/>
</dbReference>
<dbReference type="SUPFAM" id="SSF56059">
    <property type="entry name" value="Glutathione synthetase ATP-binding domain-like"/>
    <property type="match status" value="1"/>
</dbReference>
<name>A0A5D4RWN3_9BACI</name>
<gene>
    <name evidence="1" type="ORF">FZC83_13710</name>
</gene>
<dbReference type="Gene3D" id="3.30.470.20">
    <property type="entry name" value="ATP-grasp fold, B domain"/>
    <property type="match status" value="1"/>
</dbReference>
<evidence type="ECO:0000313" key="1">
    <source>
        <dbReference type="EMBL" id="TYS54258.1"/>
    </source>
</evidence>
<dbReference type="AlphaFoldDB" id="A0A5D4RWN3"/>
<organism evidence="1 2">
    <name type="scientific">Rossellomorea marisflavi</name>
    <dbReference type="NCBI Taxonomy" id="189381"/>
    <lineage>
        <taxon>Bacteria</taxon>
        <taxon>Bacillati</taxon>
        <taxon>Bacillota</taxon>
        <taxon>Bacilli</taxon>
        <taxon>Bacillales</taxon>
        <taxon>Bacillaceae</taxon>
        <taxon>Rossellomorea</taxon>
    </lineage>
</organism>
<reference evidence="1 2" key="1">
    <citation type="submission" date="2019-08" db="EMBL/GenBank/DDBJ databases">
        <title>Bacillus genomes from the desert of Cuatro Cienegas, Coahuila.</title>
        <authorList>
            <person name="Olmedo-Alvarez G."/>
        </authorList>
    </citation>
    <scope>NUCLEOTIDE SEQUENCE [LARGE SCALE GENOMIC DNA]</scope>
    <source>
        <strain evidence="1 2">CH108_3D</strain>
    </source>
</reference>
<comment type="caution">
    <text evidence="1">The sequence shown here is derived from an EMBL/GenBank/DDBJ whole genome shotgun (WGS) entry which is preliminary data.</text>
</comment>
<evidence type="ECO:0000313" key="2">
    <source>
        <dbReference type="Proteomes" id="UP000322997"/>
    </source>
</evidence>
<proteinExistence type="predicted"/>
<dbReference type="Proteomes" id="UP000322997">
    <property type="component" value="Unassembled WGS sequence"/>
</dbReference>
<sequence>MVRDSTDQGTHCHHEKNEDERIHFIYAPAFSCSFEPFVTAYIVCYISNSPISHYRGILTCYANEEWVIWMKCRIICEKRTEPHIYIPHTLLEDWMLEDGITLTVGTTSTLVECFPSPTDDMILTSFLPWSHALHDRVFHIHVDRLRAGIGIGPITAILINKTAGSLSDYAHECQRFFRQNGGLLYLLPVSSFLQKDGTGLLSSEGDWEGCSVPSPSVLYNRIPSRRLETTGPFKHAVTCLEQAGAAIFNTRFLSKSEVDQALNHHPLLQDHIPPSATGVDELEGMLSTYGDVFIKNIHGSKGRNIIRVTSGDGWEVRQNSFPGDSHQTFKDYRSLEKKVRAWCRNSTYLIQETIPFCLYKGRPLDFRILCHRIGQEWTVLSSVARVAGDGEFVSNVDRGGQMAKPRTILNDILPLSKGIYENMKAISLSTAVYLSEVLDGHFSEFGIDLGIDADGKPWIIEVNSKPSKLSSQHSEAVRPSVRGLYQHSLSIWKEEEEEK</sequence>
<dbReference type="Pfam" id="PF14398">
    <property type="entry name" value="ATPgrasp_YheCD"/>
    <property type="match status" value="1"/>
</dbReference>
<dbReference type="EMBL" id="VTEQ01000003">
    <property type="protein sequence ID" value="TYS54258.1"/>
    <property type="molecule type" value="Genomic_DNA"/>
</dbReference>